<evidence type="ECO:0000313" key="3">
    <source>
        <dbReference type="Proteomes" id="UP000714380"/>
    </source>
</evidence>
<organism evidence="2 3">
    <name type="scientific">Thalassolituus marinus</name>
    <dbReference type="NCBI Taxonomy" id="671053"/>
    <lineage>
        <taxon>Bacteria</taxon>
        <taxon>Pseudomonadati</taxon>
        <taxon>Pseudomonadota</taxon>
        <taxon>Gammaproteobacteria</taxon>
        <taxon>Oceanospirillales</taxon>
        <taxon>Oceanospirillaceae</taxon>
        <taxon>Thalassolituus</taxon>
    </lineage>
</organism>
<dbReference type="InterPro" id="IPR027383">
    <property type="entry name" value="Znf_put"/>
</dbReference>
<keyword evidence="3" id="KW-1185">Reference proteome</keyword>
<accession>A0ABS7ZPP3</accession>
<sequence length="62" mass="7219">MMNCEQATRLMSEAQERPLNLKEKTELKFHTVMCSGCRRFGEQMTVLRQLTKASRPNDNSDQ</sequence>
<evidence type="ECO:0000259" key="1">
    <source>
        <dbReference type="Pfam" id="PF13490"/>
    </source>
</evidence>
<dbReference type="Pfam" id="PF13490">
    <property type="entry name" value="zf-HC2"/>
    <property type="match status" value="1"/>
</dbReference>
<comment type="caution">
    <text evidence="2">The sequence shown here is derived from an EMBL/GenBank/DDBJ whole genome shotgun (WGS) entry which is preliminary data.</text>
</comment>
<feature type="domain" description="Putative zinc-finger" evidence="1">
    <location>
        <begin position="4"/>
        <end position="38"/>
    </location>
</feature>
<name>A0ABS7ZPP3_9GAMM</name>
<reference evidence="2 3" key="1">
    <citation type="submission" date="2020-12" db="EMBL/GenBank/DDBJ databases">
        <title>Novel Thalassolituus-related marine hydrocarbonoclastic bacteria mediated algae-derived hydrocarbons mineralization in twilight zone of the northern South China Sea.</title>
        <authorList>
            <person name="Dong C."/>
        </authorList>
    </citation>
    <scope>NUCLEOTIDE SEQUENCE [LARGE SCALE GENOMIC DNA]</scope>
    <source>
        <strain evidence="2 3">IMCC1826</strain>
    </source>
</reference>
<gene>
    <name evidence="2" type="ORF">I9W95_06050</name>
</gene>
<protein>
    <submittedName>
        <fullName evidence="2">Zf-HC2 domain-containing protein</fullName>
    </submittedName>
</protein>
<proteinExistence type="predicted"/>
<dbReference type="Proteomes" id="UP000714380">
    <property type="component" value="Unassembled WGS sequence"/>
</dbReference>
<evidence type="ECO:0000313" key="2">
    <source>
        <dbReference type="EMBL" id="MCA6063168.1"/>
    </source>
</evidence>
<dbReference type="EMBL" id="JAEDAH010000028">
    <property type="protein sequence ID" value="MCA6063168.1"/>
    <property type="molecule type" value="Genomic_DNA"/>
</dbReference>